<dbReference type="EMBL" id="BTGU01004566">
    <property type="protein sequence ID" value="GMN29105.1"/>
    <property type="molecule type" value="Genomic_DNA"/>
</dbReference>
<comment type="caution">
    <text evidence="2">The sequence shown here is derived from an EMBL/GenBank/DDBJ whole genome shotgun (WGS) entry which is preliminary data.</text>
</comment>
<evidence type="ECO:0000313" key="1">
    <source>
        <dbReference type="EMBL" id="GMN29073.1"/>
    </source>
</evidence>
<name>A0AA88CP39_FICCA</name>
<evidence type="ECO:0000313" key="2">
    <source>
        <dbReference type="EMBL" id="GMN29078.1"/>
    </source>
</evidence>
<dbReference type="EMBL" id="BTGU01004564">
    <property type="protein sequence ID" value="GMN29078.1"/>
    <property type="molecule type" value="Genomic_DNA"/>
</dbReference>
<evidence type="ECO:0000313" key="3">
    <source>
        <dbReference type="EMBL" id="GMN29098.1"/>
    </source>
</evidence>
<dbReference type="EMBL" id="BTGU01004563">
    <property type="protein sequence ID" value="GMN29073.1"/>
    <property type="molecule type" value="Genomic_DNA"/>
</dbReference>
<dbReference type="EMBL" id="BTGU01004565">
    <property type="protein sequence ID" value="GMN29098.1"/>
    <property type="molecule type" value="Genomic_DNA"/>
</dbReference>
<dbReference type="AlphaFoldDB" id="A0AA88CP39"/>
<evidence type="ECO:0000313" key="5">
    <source>
        <dbReference type="Proteomes" id="UP001187192"/>
    </source>
</evidence>
<protein>
    <submittedName>
        <fullName evidence="2">Uncharacterized protein</fullName>
    </submittedName>
</protein>
<keyword evidence="5" id="KW-1185">Reference proteome</keyword>
<organism evidence="2 5">
    <name type="scientific">Ficus carica</name>
    <name type="common">Common fig</name>
    <dbReference type="NCBI Taxonomy" id="3494"/>
    <lineage>
        <taxon>Eukaryota</taxon>
        <taxon>Viridiplantae</taxon>
        <taxon>Streptophyta</taxon>
        <taxon>Embryophyta</taxon>
        <taxon>Tracheophyta</taxon>
        <taxon>Spermatophyta</taxon>
        <taxon>Magnoliopsida</taxon>
        <taxon>eudicotyledons</taxon>
        <taxon>Gunneridae</taxon>
        <taxon>Pentapetalae</taxon>
        <taxon>rosids</taxon>
        <taxon>fabids</taxon>
        <taxon>Rosales</taxon>
        <taxon>Moraceae</taxon>
        <taxon>Ficeae</taxon>
        <taxon>Ficus</taxon>
    </lineage>
</organism>
<dbReference type="Proteomes" id="UP001187192">
    <property type="component" value="Unassembled WGS sequence"/>
</dbReference>
<reference evidence="2" key="1">
    <citation type="submission" date="2023-07" db="EMBL/GenBank/DDBJ databases">
        <title>draft genome sequence of fig (Ficus carica).</title>
        <authorList>
            <person name="Takahashi T."/>
            <person name="Nishimura K."/>
        </authorList>
    </citation>
    <scope>NUCLEOTIDE SEQUENCE</scope>
</reference>
<sequence>MLGPARASPILISVRSWDLNPWSGNHRSWVSTRADVGSCSGTSNSGQCPVM</sequence>
<evidence type="ECO:0000313" key="4">
    <source>
        <dbReference type="EMBL" id="GMN29105.1"/>
    </source>
</evidence>
<proteinExistence type="predicted"/>
<accession>A0AA88CP39</accession>
<gene>
    <name evidence="1" type="ORF">TIFTF001_046297</name>
    <name evidence="2" type="ORF">TIFTF001_046298</name>
    <name evidence="3" type="ORF">TIFTF001_046302</name>
    <name evidence="4" type="ORF">TIFTF001_046303</name>
</gene>